<reference evidence="1 2" key="1">
    <citation type="submission" date="2022-11" db="EMBL/GenBank/DDBJ databases">
        <authorList>
            <person name="Naknaen A."/>
            <person name="Wannasrichan W."/>
            <person name="Poochit P."/>
            <person name="Chaikeeratisak V."/>
        </authorList>
    </citation>
    <scope>NUCLEOTIDE SEQUENCE [LARGE SCALE GENOMIC DNA]</scope>
</reference>
<evidence type="ECO:0000313" key="1">
    <source>
        <dbReference type="EMBL" id="WFG74084.1"/>
    </source>
</evidence>
<name>A0A9Y1W049_9CAUD</name>
<gene>
    <name evidence="1" type="ORF">DOEKDBNA_00028</name>
</gene>
<accession>A0A9Y1W049</accession>
<organism evidence="1 2">
    <name type="scientific">Pseudomonas phage SPA01</name>
    <dbReference type="NCBI Taxonomy" id="3003719"/>
    <lineage>
        <taxon>Viruses</taxon>
        <taxon>Duplodnaviria</taxon>
        <taxon>Heunggongvirae</taxon>
        <taxon>Uroviricota</taxon>
        <taxon>Caudoviricetes</taxon>
        <taxon>Vandenendeviridae</taxon>
        <taxon>Skurskavirinae</taxon>
        <taxon>Pakpunavirus</taxon>
        <taxon>Pakpunavirus SPA01</taxon>
    </lineage>
</organism>
<sequence>MNHVWVIFGQEWDDWAADFDLHFIGVLGNTNADTIRKVISTYPGLPAPDAETLDHVVASLLTNTECELDVTCPVSGKEKWVIYNIRKKEVYR</sequence>
<proteinExistence type="predicted"/>
<protein>
    <submittedName>
        <fullName evidence="1">Uncharacterized protein</fullName>
    </submittedName>
</protein>
<dbReference type="Proteomes" id="UP001213466">
    <property type="component" value="Segment"/>
</dbReference>
<keyword evidence="2" id="KW-1185">Reference proteome</keyword>
<evidence type="ECO:0000313" key="2">
    <source>
        <dbReference type="Proteomes" id="UP001213466"/>
    </source>
</evidence>
<dbReference type="EMBL" id="OP875100">
    <property type="protein sequence ID" value="WFG74084.1"/>
    <property type="molecule type" value="Genomic_DNA"/>
</dbReference>